<dbReference type="GO" id="GO:0070914">
    <property type="term" value="P:UV-damage excision repair"/>
    <property type="evidence" value="ECO:0007669"/>
    <property type="project" value="TreeGrafter"/>
</dbReference>
<dbReference type="GO" id="GO:0000715">
    <property type="term" value="P:nucleotide-excision repair, DNA damage recognition"/>
    <property type="evidence" value="ECO:0007669"/>
    <property type="project" value="EnsemblFungi"/>
</dbReference>
<dbReference type="STRING" id="1071383.J7RP34"/>
<dbReference type="eggNOG" id="KOG2841">
    <property type="taxonomic scope" value="Eukaryota"/>
</dbReference>
<dbReference type="HOGENOM" id="CLU_1267070_0_0_1"/>
<dbReference type="InterPro" id="IPR047260">
    <property type="entry name" value="ERCC1-like_central_dom"/>
</dbReference>
<dbReference type="GeneID" id="34527141"/>
<dbReference type="GO" id="GO:0003684">
    <property type="term" value="F:damaged DNA binding"/>
    <property type="evidence" value="ECO:0007669"/>
    <property type="project" value="InterPro"/>
</dbReference>
<dbReference type="EMBL" id="HE978320">
    <property type="protein sequence ID" value="CCK71418.1"/>
    <property type="molecule type" value="Genomic_DNA"/>
</dbReference>
<feature type="compositionally biased region" description="Polar residues" evidence="7">
    <location>
        <begin position="29"/>
        <end position="67"/>
    </location>
</feature>
<evidence type="ECO:0000256" key="1">
    <source>
        <dbReference type="ARBA" id="ARBA00004123"/>
    </source>
</evidence>
<feature type="region of interest" description="Disordered" evidence="7">
    <location>
        <begin position="22"/>
        <end position="89"/>
    </location>
</feature>
<dbReference type="GO" id="GO:0006277">
    <property type="term" value="P:DNA amplification"/>
    <property type="evidence" value="ECO:0007669"/>
    <property type="project" value="EnsemblFungi"/>
</dbReference>
<evidence type="ECO:0000259" key="8">
    <source>
        <dbReference type="Pfam" id="PF03834"/>
    </source>
</evidence>
<dbReference type="PANTHER" id="PTHR12749">
    <property type="entry name" value="EXCISION REPAIR CROSS-COMPLEMENTING 1 ERCC1"/>
    <property type="match status" value="1"/>
</dbReference>
<dbReference type="GO" id="GO:0006312">
    <property type="term" value="P:mitotic recombination"/>
    <property type="evidence" value="ECO:0007669"/>
    <property type="project" value="EnsemblFungi"/>
</dbReference>
<dbReference type="SUPFAM" id="SSF52980">
    <property type="entry name" value="Restriction endonuclease-like"/>
    <property type="match status" value="1"/>
</dbReference>
<accession>J7RP34</accession>
<dbReference type="InterPro" id="IPR004579">
    <property type="entry name" value="ERCC1/RAD10/SWI10"/>
</dbReference>
<evidence type="ECO:0000256" key="4">
    <source>
        <dbReference type="ARBA" id="ARBA00023125"/>
    </source>
</evidence>
<dbReference type="FunFam" id="3.40.50.10130:FF:000015">
    <property type="entry name" value="SsDNA endonuclease"/>
    <property type="match status" value="1"/>
</dbReference>
<evidence type="ECO:0000256" key="2">
    <source>
        <dbReference type="ARBA" id="ARBA00008283"/>
    </source>
</evidence>
<dbReference type="Proteomes" id="UP000006310">
    <property type="component" value="Chromosome 7"/>
</dbReference>
<reference evidence="9 10" key="1">
    <citation type="journal article" date="2011" name="Proc. Natl. Acad. Sci. U.S.A.">
        <title>Evolutionary erosion of yeast sex chromosomes by mating-type switching accidents.</title>
        <authorList>
            <person name="Gordon J.L."/>
            <person name="Armisen D."/>
            <person name="Proux-Wera E."/>
            <person name="Oheigeartaigh S.S."/>
            <person name="Byrne K.P."/>
            <person name="Wolfe K.H."/>
        </authorList>
    </citation>
    <scope>NUCLEOTIDE SEQUENCE [LARGE SCALE GENOMIC DNA]</scope>
    <source>
        <strain evidence="10">ATCC MYA-139 / BCRC 22969 / CBS 8797 / CCRC 22969 / KCTC 17520 / NBRC 10181 / NCYC 3082</strain>
    </source>
</reference>
<dbReference type="GO" id="GO:0000736">
    <property type="term" value="P:double-strand break repair via single-strand annealing, removal of nonhomologous ends"/>
    <property type="evidence" value="ECO:0007669"/>
    <property type="project" value="EnsemblFungi"/>
</dbReference>
<evidence type="ECO:0000256" key="5">
    <source>
        <dbReference type="ARBA" id="ARBA00023204"/>
    </source>
</evidence>
<dbReference type="GO" id="GO:0003697">
    <property type="term" value="F:single-stranded DNA binding"/>
    <property type="evidence" value="ECO:0007669"/>
    <property type="project" value="EnsemblFungi"/>
</dbReference>
<keyword evidence="6" id="KW-0539">Nucleus</keyword>
<dbReference type="OrthoDB" id="10262814at2759"/>
<name>J7RP34_HUIN7</name>
<feature type="domain" description="ERCC1-like central" evidence="8">
    <location>
        <begin position="98"/>
        <end position="215"/>
    </location>
</feature>
<dbReference type="RefSeq" id="XP_022465663.1">
    <property type="nucleotide sequence ID" value="XM_022609248.1"/>
</dbReference>
<reference evidence="10" key="2">
    <citation type="submission" date="2012-08" db="EMBL/GenBank/DDBJ databases">
        <title>Genome sequence of Kazachstania naganishii.</title>
        <authorList>
            <person name="Gordon J.L."/>
            <person name="Armisen D."/>
            <person name="Proux-Wera E."/>
            <person name="OhEigeartaigh S.S."/>
            <person name="Byrne K.P."/>
            <person name="Wolfe K.H."/>
        </authorList>
    </citation>
    <scope>NUCLEOTIDE SEQUENCE [LARGE SCALE GENOMIC DNA]</scope>
    <source>
        <strain evidence="10">ATCC MYA-139 / BCRC 22969 / CBS 8797 / CCRC 22969 / KCTC 17520 / NBRC 10181 / NCYC 3082</strain>
    </source>
</reference>
<comment type="similarity">
    <text evidence="2">Belongs to the ERCC1/RAD10/SWI10 family.</text>
</comment>
<dbReference type="GO" id="GO:0000110">
    <property type="term" value="C:nucleotide-excision repair factor 1 complex"/>
    <property type="evidence" value="ECO:0007669"/>
    <property type="project" value="EnsemblFungi"/>
</dbReference>
<feature type="compositionally biased region" description="Polar residues" evidence="7">
    <location>
        <begin position="75"/>
        <end position="86"/>
    </location>
</feature>
<evidence type="ECO:0000256" key="3">
    <source>
        <dbReference type="ARBA" id="ARBA00022763"/>
    </source>
</evidence>
<dbReference type="GO" id="GO:0000710">
    <property type="term" value="P:meiotic mismatch repair"/>
    <property type="evidence" value="ECO:0007669"/>
    <property type="project" value="EnsemblFungi"/>
</dbReference>
<dbReference type="GO" id="GO:0000014">
    <property type="term" value="F:single-stranded DNA endodeoxyribonuclease activity"/>
    <property type="evidence" value="ECO:0007669"/>
    <property type="project" value="EnsemblFungi"/>
</dbReference>
<dbReference type="NCBIfam" id="TIGR00597">
    <property type="entry name" value="rad10"/>
    <property type="match status" value="1"/>
</dbReference>
<keyword evidence="5" id="KW-0234">DNA repair</keyword>
<keyword evidence="10" id="KW-1185">Reference proteome</keyword>
<evidence type="ECO:0000313" key="9">
    <source>
        <dbReference type="EMBL" id="CCK71418.1"/>
    </source>
</evidence>
<dbReference type="AlphaFoldDB" id="J7RP34"/>
<dbReference type="GO" id="GO:1905348">
    <property type="term" value="C:endonuclease complex"/>
    <property type="evidence" value="ECO:0007669"/>
    <property type="project" value="EnsemblFungi"/>
</dbReference>
<evidence type="ECO:0000256" key="7">
    <source>
        <dbReference type="SAM" id="MobiDB-lite"/>
    </source>
</evidence>
<sequence>MNNTNPTSFKSILAGVKRLRNQAGEGDSDTSTNAVKSRQQKAPLSHGQDSSRLPSSTKVTNTFNQQRFVRDTDSRATGSTTQNKFQPTVAKGPSLGKTVLVNTTQKENPLLADLKNTAWRYISSTATRKIYYDYFIKNRSVLFLTLSYHKLYPDYLERRMLPLKVNENNILIFVKDDDSHSEETLTEITKIAMFNGFTLLLAFNFEQAAKYIEYLNTA</sequence>
<dbReference type="PANTHER" id="PTHR12749:SF0">
    <property type="entry name" value="DNA EXCISION REPAIR PROTEIN ERCC-1"/>
    <property type="match status" value="1"/>
</dbReference>
<comment type="subcellular location">
    <subcellularLocation>
        <location evidence="1">Nucleus</location>
    </subcellularLocation>
</comment>
<organism evidence="9 10">
    <name type="scientific">Huiozyma naganishii (strain ATCC MYA-139 / BCRC 22969 / CBS 8797 / KCTC 17520 / NBRC 10181 / NCYC 3082 / Yp74L-3)</name>
    <name type="common">Yeast</name>
    <name type="synonym">Kazachstania naganishii</name>
    <dbReference type="NCBI Taxonomy" id="1071383"/>
    <lineage>
        <taxon>Eukaryota</taxon>
        <taxon>Fungi</taxon>
        <taxon>Dikarya</taxon>
        <taxon>Ascomycota</taxon>
        <taxon>Saccharomycotina</taxon>
        <taxon>Saccharomycetes</taxon>
        <taxon>Saccharomycetales</taxon>
        <taxon>Saccharomycetaceae</taxon>
        <taxon>Huiozyma</taxon>
    </lineage>
</organism>
<dbReference type="KEGG" id="kng:KNAG_0G03610"/>
<dbReference type="InterPro" id="IPR011335">
    <property type="entry name" value="Restrct_endonuc-II-like"/>
</dbReference>
<keyword evidence="3" id="KW-0227">DNA damage</keyword>
<evidence type="ECO:0000313" key="10">
    <source>
        <dbReference type="Proteomes" id="UP000006310"/>
    </source>
</evidence>
<dbReference type="GO" id="GO:0070522">
    <property type="term" value="C:ERCC4-ERCC1 complex"/>
    <property type="evidence" value="ECO:0007669"/>
    <property type="project" value="TreeGrafter"/>
</dbReference>
<protein>
    <recommendedName>
        <fullName evidence="8">ERCC1-like central domain-containing protein</fullName>
    </recommendedName>
</protein>
<dbReference type="Pfam" id="PF03834">
    <property type="entry name" value="Rad10"/>
    <property type="match status" value="1"/>
</dbReference>
<proteinExistence type="inferred from homology"/>
<keyword evidence="4" id="KW-0238">DNA-binding</keyword>
<gene>
    <name evidence="9" type="primary">KNAG0G03610</name>
    <name evidence="9" type="ordered locus">KNAG_0G03610</name>
</gene>
<evidence type="ECO:0000256" key="6">
    <source>
        <dbReference type="ARBA" id="ARBA00023242"/>
    </source>
</evidence>
<dbReference type="OMA" id="HPEYIWQ"/>
<dbReference type="Gene3D" id="3.40.50.10130">
    <property type="match status" value="1"/>
</dbReference>